<feature type="region of interest" description="Disordered" evidence="1">
    <location>
        <begin position="24"/>
        <end position="64"/>
    </location>
</feature>
<evidence type="ECO:0000256" key="1">
    <source>
        <dbReference type="SAM" id="MobiDB-lite"/>
    </source>
</evidence>
<evidence type="ECO:0000256" key="2">
    <source>
        <dbReference type="SAM" id="SignalP"/>
    </source>
</evidence>
<evidence type="ECO:0000313" key="4">
    <source>
        <dbReference type="Proteomes" id="UP000886796"/>
    </source>
</evidence>
<feature type="chain" id="PRO_5038691042" evidence="2">
    <location>
        <begin position="20"/>
        <end position="307"/>
    </location>
</feature>
<dbReference type="PROSITE" id="PS51257">
    <property type="entry name" value="PROKAR_LIPOPROTEIN"/>
    <property type="match status" value="1"/>
</dbReference>
<sequence length="307" mass="32814">MKRISALFLAGLLAVGLFAGCRKGPEQETSLPPETTAPTQVPPQTTAPTVPSTGEQTSTPPTEPEADALTLLRQEIAGAQCEAGLAFLGYVGYDSTQAEVEAFVAQGPLAEKYPFLTQAPVVLAPGQELYALIPGRETQSLQVHPSGISLEGEYTDDRDTLLFDGEPGQILLLRCNESEVFSNVLVSLFGGTDILEFRPSVSLKDGHLAALPGVYDFSAYEEGDAPSVAEAMALLLTAPEIQEGIELGLTLMHTGQSQWIEGQSCLVFVLGTQLDGDFARETYYAVGDGILFVYDSIYDVWTALEMG</sequence>
<proteinExistence type="predicted"/>
<reference evidence="3" key="2">
    <citation type="journal article" date="2021" name="PeerJ">
        <title>Extensive microbial diversity within the chicken gut microbiome revealed by metagenomics and culture.</title>
        <authorList>
            <person name="Gilroy R."/>
            <person name="Ravi A."/>
            <person name="Getino M."/>
            <person name="Pursley I."/>
            <person name="Horton D.L."/>
            <person name="Alikhan N.F."/>
            <person name="Baker D."/>
            <person name="Gharbi K."/>
            <person name="Hall N."/>
            <person name="Watson M."/>
            <person name="Adriaenssens E.M."/>
            <person name="Foster-Nyarko E."/>
            <person name="Jarju S."/>
            <person name="Secka A."/>
            <person name="Antonio M."/>
            <person name="Oren A."/>
            <person name="Chaudhuri R.R."/>
            <person name="La Ragione R."/>
            <person name="Hildebrand F."/>
            <person name="Pallen M.J."/>
        </authorList>
    </citation>
    <scope>NUCLEOTIDE SEQUENCE</scope>
    <source>
        <strain evidence="3">13361</strain>
    </source>
</reference>
<name>A0A9D0Z263_9FIRM</name>
<keyword evidence="2" id="KW-0732">Signal</keyword>
<evidence type="ECO:0000313" key="3">
    <source>
        <dbReference type="EMBL" id="HIQ67662.1"/>
    </source>
</evidence>
<feature type="compositionally biased region" description="Low complexity" evidence="1">
    <location>
        <begin position="32"/>
        <end position="53"/>
    </location>
</feature>
<accession>A0A9D0Z263</accession>
<organism evidence="3 4">
    <name type="scientific">Candidatus Faecousia excrementigallinarum</name>
    <dbReference type="NCBI Taxonomy" id="2840806"/>
    <lineage>
        <taxon>Bacteria</taxon>
        <taxon>Bacillati</taxon>
        <taxon>Bacillota</taxon>
        <taxon>Clostridia</taxon>
        <taxon>Eubacteriales</taxon>
        <taxon>Oscillospiraceae</taxon>
        <taxon>Faecousia</taxon>
    </lineage>
</organism>
<gene>
    <name evidence="3" type="ORF">IAB74_04025</name>
</gene>
<dbReference type="EMBL" id="DVFK01000060">
    <property type="protein sequence ID" value="HIQ67662.1"/>
    <property type="molecule type" value="Genomic_DNA"/>
</dbReference>
<comment type="caution">
    <text evidence="3">The sequence shown here is derived from an EMBL/GenBank/DDBJ whole genome shotgun (WGS) entry which is preliminary data.</text>
</comment>
<protein>
    <submittedName>
        <fullName evidence="3">Uncharacterized protein</fullName>
    </submittedName>
</protein>
<reference evidence="3" key="1">
    <citation type="submission" date="2020-10" db="EMBL/GenBank/DDBJ databases">
        <authorList>
            <person name="Gilroy R."/>
        </authorList>
    </citation>
    <scope>NUCLEOTIDE SEQUENCE</scope>
    <source>
        <strain evidence="3">13361</strain>
    </source>
</reference>
<dbReference type="AlphaFoldDB" id="A0A9D0Z263"/>
<dbReference type="Proteomes" id="UP000886796">
    <property type="component" value="Unassembled WGS sequence"/>
</dbReference>
<feature type="signal peptide" evidence="2">
    <location>
        <begin position="1"/>
        <end position="19"/>
    </location>
</feature>